<dbReference type="Proteomes" id="UP000006512">
    <property type="component" value="Unassembled WGS sequence"/>
</dbReference>
<keyword evidence="4" id="KW-0804">Transcription</keyword>
<dbReference type="GO" id="GO:0006352">
    <property type="term" value="P:DNA-templated transcription initiation"/>
    <property type="evidence" value="ECO:0007669"/>
    <property type="project" value="InterPro"/>
</dbReference>
<dbReference type="InterPro" id="IPR007627">
    <property type="entry name" value="RNA_pol_sigma70_r2"/>
</dbReference>
<dbReference type="Gene3D" id="1.10.1740.10">
    <property type="match status" value="1"/>
</dbReference>
<dbReference type="AlphaFoldDB" id="F4QK84"/>
<evidence type="ECO:0000256" key="1">
    <source>
        <dbReference type="ARBA" id="ARBA00010641"/>
    </source>
</evidence>
<dbReference type="CDD" id="cd06171">
    <property type="entry name" value="Sigma70_r4"/>
    <property type="match status" value="1"/>
</dbReference>
<evidence type="ECO:0000256" key="3">
    <source>
        <dbReference type="ARBA" id="ARBA00023082"/>
    </source>
</evidence>
<dbReference type="HOGENOM" id="CLU_047691_3_1_5"/>
<sequence length="170" mass="19068">MDSRPAGATTAAMTGDREAILSLIVACQPDLRRYARRSCRTASDAEDAVQETLWVLYRKAPAIRQAAAFWGWLFTIVRRTCLRLAKAAHMTVSDDALLEVAAVARPDADLRLDLASGIESLPQNYREVLLLRDIEELTIDEISTRLGASREAVKARLHRARTLMRDYLTR</sequence>
<dbReference type="Pfam" id="PF04542">
    <property type="entry name" value="Sigma70_r2"/>
    <property type="match status" value="1"/>
</dbReference>
<dbReference type="SUPFAM" id="SSF88946">
    <property type="entry name" value="Sigma2 domain of RNA polymerase sigma factors"/>
    <property type="match status" value="1"/>
</dbReference>
<name>F4QK84_9CAUL</name>
<dbReference type="InterPro" id="IPR013249">
    <property type="entry name" value="RNA_pol_sigma70_r4_t2"/>
</dbReference>
<proteinExistence type="inferred from homology"/>
<evidence type="ECO:0000256" key="4">
    <source>
        <dbReference type="ARBA" id="ARBA00023163"/>
    </source>
</evidence>
<dbReference type="PANTHER" id="PTHR43133:SF51">
    <property type="entry name" value="RNA POLYMERASE SIGMA FACTOR"/>
    <property type="match status" value="1"/>
</dbReference>
<organism evidence="7 8">
    <name type="scientific">Asticcacaulis biprosthecium C19</name>
    <dbReference type="NCBI Taxonomy" id="715226"/>
    <lineage>
        <taxon>Bacteria</taxon>
        <taxon>Pseudomonadati</taxon>
        <taxon>Pseudomonadota</taxon>
        <taxon>Alphaproteobacteria</taxon>
        <taxon>Caulobacterales</taxon>
        <taxon>Caulobacteraceae</taxon>
        <taxon>Asticcacaulis</taxon>
    </lineage>
</organism>
<dbReference type="InterPro" id="IPR036388">
    <property type="entry name" value="WH-like_DNA-bd_sf"/>
</dbReference>
<dbReference type="Pfam" id="PF08281">
    <property type="entry name" value="Sigma70_r4_2"/>
    <property type="match status" value="1"/>
</dbReference>
<dbReference type="GO" id="GO:0016987">
    <property type="term" value="F:sigma factor activity"/>
    <property type="evidence" value="ECO:0007669"/>
    <property type="project" value="UniProtKB-KW"/>
</dbReference>
<feature type="domain" description="RNA polymerase sigma-70 region 2" evidence="5">
    <location>
        <begin position="23"/>
        <end position="86"/>
    </location>
</feature>
<dbReference type="SUPFAM" id="SSF88659">
    <property type="entry name" value="Sigma3 and sigma4 domains of RNA polymerase sigma factors"/>
    <property type="match status" value="1"/>
</dbReference>
<keyword evidence="2" id="KW-0805">Transcription regulation</keyword>
<accession>F4QK84</accession>
<evidence type="ECO:0000256" key="2">
    <source>
        <dbReference type="ARBA" id="ARBA00023015"/>
    </source>
</evidence>
<keyword evidence="3" id="KW-0731">Sigma factor</keyword>
<evidence type="ECO:0000313" key="8">
    <source>
        <dbReference type="Proteomes" id="UP000006512"/>
    </source>
</evidence>
<dbReference type="InterPro" id="IPR013324">
    <property type="entry name" value="RNA_pol_sigma_r3/r4-like"/>
</dbReference>
<protein>
    <submittedName>
        <fullName evidence="7">RNA polymerase sigma factor sigV</fullName>
    </submittedName>
</protein>
<evidence type="ECO:0000313" key="7">
    <source>
        <dbReference type="EMBL" id="EGF93262.1"/>
    </source>
</evidence>
<keyword evidence="8" id="KW-1185">Reference proteome</keyword>
<evidence type="ECO:0000259" key="6">
    <source>
        <dbReference type="Pfam" id="PF08281"/>
    </source>
</evidence>
<dbReference type="InterPro" id="IPR014284">
    <property type="entry name" value="RNA_pol_sigma-70_dom"/>
</dbReference>
<gene>
    <name evidence="7" type="ORF">ABI_17020</name>
</gene>
<dbReference type="Gene3D" id="1.10.10.10">
    <property type="entry name" value="Winged helix-like DNA-binding domain superfamily/Winged helix DNA-binding domain"/>
    <property type="match status" value="1"/>
</dbReference>
<dbReference type="eggNOG" id="COG1595">
    <property type="taxonomic scope" value="Bacteria"/>
</dbReference>
<dbReference type="GO" id="GO:0003677">
    <property type="term" value="F:DNA binding"/>
    <property type="evidence" value="ECO:0007669"/>
    <property type="project" value="InterPro"/>
</dbReference>
<dbReference type="InterPro" id="IPR013325">
    <property type="entry name" value="RNA_pol_sigma_r2"/>
</dbReference>
<reference evidence="8" key="1">
    <citation type="submission" date="2011-03" db="EMBL/GenBank/DDBJ databases">
        <title>Draft genome sequence of Brevundimonas diminuta.</title>
        <authorList>
            <person name="Brown P.J.B."/>
            <person name="Buechlein A."/>
            <person name="Hemmerich C."/>
            <person name="Brun Y.V."/>
        </authorList>
    </citation>
    <scope>NUCLEOTIDE SEQUENCE [LARGE SCALE GENOMIC DNA]</scope>
    <source>
        <strain evidence="8">C19</strain>
    </source>
</reference>
<dbReference type="NCBIfam" id="TIGR02937">
    <property type="entry name" value="sigma70-ECF"/>
    <property type="match status" value="1"/>
</dbReference>
<evidence type="ECO:0000259" key="5">
    <source>
        <dbReference type="Pfam" id="PF04542"/>
    </source>
</evidence>
<dbReference type="EMBL" id="GL883077">
    <property type="protein sequence ID" value="EGF93262.1"/>
    <property type="molecule type" value="Genomic_DNA"/>
</dbReference>
<comment type="similarity">
    <text evidence="1">Belongs to the sigma-70 factor family. ECF subfamily.</text>
</comment>
<feature type="domain" description="RNA polymerase sigma factor 70 region 4 type 2" evidence="6">
    <location>
        <begin position="114"/>
        <end position="162"/>
    </location>
</feature>
<dbReference type="STRING" id="715226.ABI_17020"/>
<dbReference type="PANTHER" id="PTHR43133">
    <property type="entry name" value="RNA POLYMERASE ECF-TYPE SIGMA FACTO"/>
    <property type="match status" value="1"/>
</dbReference>
<dbReference type="InterPro" id="IPR039425">
    <property type="entry name" value="RNA_pol_sigma-70-like"/>
</dbReference>